<organism evidence="1 2">
    <name type="scientific">Cinchona calisaya</name>
    <dbReference type="NCBI Taxonomy" id="153742"/>
    <lineage>
        <taxon>Eukaryota</taxon>
        <taxon>Viridiplantae</taxon>
        <taxon>Streptophyta</taxon>
        <taxon>Embryophyta</taxon>
        <taxon>Tracheophyta</taxon>
        <taxon>Spermatophyta</taxon>
        <taxon>Magnoliopsida</taxon>
        <taxon>eudicotyledons</taxon>
        <taxon>Gunneridae</taxon>
        <taxon>Pentapetalae</taxon>
        <taxon>asterids</taxon>
        <taxon>lamiids</taxon>
        <taxon>Gentianales</taxon>
        <taxon>Rubiaceae</taxon>
        <taxon>Cinchonoideae</taxon>
        <taxon>Cinchoneae</taxon>
        <taxon>Cinchona</taxon>
    </lineage>
</organism>
<accession>A0ABD2Y3A8</accession>
<evidence type="ECO:0008006" key="3">
    <source>
        <dbReference type="Google" id="ProtNLM"/>
    </source>
</evidence>
<evidence type="ECO:0000313" key="2">
    <source>
        <dbReference type="Proteomes" id="UP001630127"/>
    </source>
</evidence>
<name>A0ABD2Y3A8_9GENT</name>
<keyword evidence="2" id="KW-1185">Reference proteome</keyword>
<dbReference type="Proteomes" id="UP001630127">
    <property type="component" value="Unassembled WGS sequence"/>
</dbReference>
<proteinExistence type="predicted"/>
<protein>
    <recommendedName>
        <fullName evidence="3">Secreted protein</fullName>
    </recommendedName>
</protein>
<dbReference type="EMBL" id="JBJUIK010000016">
    <property type="protein sequence ID" value="KAL3500209.1"/>
    <property type="molecule type" value="Genomic_DNA"/>
</dbReference>
<sequence>MRLKTLSAYTCLYRLGFCLATAWLDLRAAVHVRPTTLKKEKNLSILHLRHRYAPVARATPFLSNKELAMFHQSSVELHVVHSRFYNLTLARSVDYQRYLLLIHFATEFLRRPKGGLKPPFAMNPGYA</sequence>
<dbReference type="AlphaFoldDB" id="A0ABD2Y3A8"/>
<evidence type="ECO:0000313" key="1">
    <source>
        <dbReference type="EMBL" id="KAL3500209.1"/>
    </source>
</evidence>
<reference evidence="1 2" key="1">
    <citation type="submission" date="2024-11" db="EMBL/GenBank/DDBJ databases">
        <title>A near-complete genome assembly of Cinchona calisaya.</title>
        <authorList>
            <person name="Lian D.C."/>
            <person name="Zhao X.W."/>
            <person name="Wei L."/>
        </authorList>
    </citation>
    <scope>NUCLEOTIDE SEQUENCE [LARGE SCALE GENOMIC DNA]</scope>
    <source>
        <tissue evidence="1">Nenye</tissue>
    </source>
</reference>
<comment type="caution">
    <text evidence="1">The sequence shown here is derived from an EMBL/GenBank/DDBJ whole genome shotgun (WGS) entry which is preliminary data.</text>
</comment>
<gene>
    <name evidence="1" type="ORF">ACH5RR_039302</name>
</gene>